<dbReference type="SUPFAM" id="SSF56300">
    <property type="entry name" value="Metallo-dependent phosphatases"/>
    <property type="match status" value="1"/>
</dbReference>
<dbReference type="STRING" id="436010.A0A166FBA9"/>
<feature type="domain" description="Calcineurin-like phosphoesterase" evidence="2">
    <location>
        <begin position="293"/>
        <end position="401"/>
    </location>
</feature>
<dbReference type="InterPro" id="IPR004843">
    <property type="entry name" value="Calcineurin-like_PHP"/>
</dbReference>
<keyword evidence="1" id="KW-0812">Transmembrane</keyword>
<dbReference type="GO" id="GO:0004721">
    <property type="term" value="F:phosphoprotein phosphatase activity"/>
    <property type="evidence" value="ECO:0007669"/>
    <property type="project" value="TreeGrafter"/>
</dbReference>
<protein>
    <submittedName>
        <fullName evidence="3">Metallo-dependent phosphatase</fullName>
    </submittedName>
</protein>
<dbReference type="OrthoDB" id="783096at2759"/>
<dbReference type="Gene3D" id="3.60.21.10">
    <property type="match status" value="1"/>
</dbReference>
<evidence type="ECO:0000256" key="1">
    <source>
        <dbReference type="SAM" id="Phobius"/>
    </source>
</evidence>
<gene>
    <name evidence="3" type="ORF">FIBSPDRAFT_1047414</name>
</gene>
<keyword evidence="1" id="KW-0472">Membrane</keyword>
<name>A0A166FBA9_9AGAM</name>
<dbReference type="AlphaFoldDB" id="A0A166FBA9"/>
<accession>A0A166FBA9</accession>
<keyword evidence="1" id="KW-1133">Transmembrane helix</keyword>
<dbReference type="Gene3D" id="2.100.10.50">
    <property type="match status" value="1"/>
</dbReference>
<reference evidence="3 4" key="1">
    <citation type="journal article" date="2016" name="Mol. Biol. Evol.">
        <title>Comparative Genomics of Early-Diverging Mushroom-Forming Fungi Provides Insights into the Origins of Lignocellulose Decay Capabilities.</title>
        <authorList>
            <person name="Nagy L.G."/>
            <person name="Riley R."/>
            <person name="Tritt A."/>
            <person name="Adam C."/>
            <person name="Daum C."/>
            <person name="Floudas D."/>
            <person name="Sun H."/>
            <person name="Yadav J.S."/>
            <person name="Pangilinan J."/>
            <person name="Larsson K.H."/>
            <person name="Matsuura K."/>
            <person name="Barry K."/>
            <person name="Labutti K."/>
            <person name="Kuo R."/>
            <person name="Ohm R.A."/>
            <person name="Bhattacharya S.S."/>
            <person name="Shirouzu T."/>
            <person name="Yoshinaga Y."/>
            <person name="Martin F.M."/>
            <person name="Grigoriev I.V."/>
            <person name="Hibbett D.S."/>
        </authorList>
    </citation>
    <scope>NUCLEOTIDE SEQUENCE [LARGE SCALE GENOMIC DNA]</scope>
    <source>
        <strain evidence="3 4">CBS 109695</strain>
    </source>
</reference>
<dbReference type="Proteomes" id="UP000076532">
    <property type="component" value="Unassembled WGS sequence"/>
</dbReference>
<organism evidence="3 4">
    <name type="scientific">Athelia psychrophila</name>
    <dbReference type="NCBI Taxonomy" id="1759441"/>
    <lineage>
        <taxon>Eukaryota</taxon>
        <taxon>Fungi</taxon>
        <taxon>Dikarya</taxon>
        <taxon>Basidiomycota</taxon>
        <taxon>Agaricomycotina</taxon>
        <taxon>Agaricomycetes</taxon>
        <taxon>Agaricomycetidae</taxon>
        <taxon>Atheliales</taxon>
        <taxon>Atheliaceae</taxon>
        <taxon>Athelia</taxon>
    </lineage>
</organism>
<dbReference type="PANTHER" id="PTHR32440:SF0">
    <property type="entry name" value="PHOSPHATASE DCR2-RELATED"/>
    <property type="match status" value="1"/>
</dbReference>
<dbReference type="Pfam" id="PF00149">
    <property type="entry name" value="Metallophos"/>
    <property type="match status" value="1"/>
</dbReference>
<evidence type="ECO:0000313" key="4">
    <source>
        <dbReference type="Proteomes" id="UP000076532"/>
    </source>
</evidence>
<dbReference type="EMBL" id="KV417591">
    <property type="protein sequence ID" value="KZP16622.1"/>
    <property type="molecule type" value="Genomic_DNA"/>
</dbReference>
<proteinExistence type="predicted"/>
<dbReference type="InterPro" id="IPR029052">
    <property type="entry name" value="Metallo-depent_PP-like"/>
</dbReference>
<evidence type="ECO:0000259" key="2">
    <source>
        <dbReference type="Pfam" id="PF00149"/>
    </source>
</evidence>
<sequence length="660" mass="73954">MAGSSVFRFFRFLRSSCAPITAFIGFSFILTATFILYQRSNGPGDLQRLGWQSWESIGVPRKTPVVDNTSGSSNTTNPDGVDWWDAVNAEQNTADSMSFPLDVWSPLLPHDTGLSEITIEPCMMPPYWAHLCFPKTTVEQDATKGKWVRVGKNINAQSGLWTLVMYYRRTRRLDIPLITGIQLLPDKDTPTDGTWTKVGRSIRDGVSGEPPLYLWYRTGKFGKDMTAQEKQDDLITEIDISYGSDRPWYGFQKLEPSVTIEKGRVQTEWITYRTGVQKPPTAPPLHFSHDGKFKILQIADLHYSVAHSDCRDSLLSPCKDSDNLTTTLLGRVLDAEKPDMVVFSGDQLNGGGSSWDTKSVLAKFAIAVTERQIPWAAVFGNHDNEDGSYKEDQIQMLRALPYSLVERGPKDIHGVGNYVLKVKSADASRQHLLTMYFLDSGSYASGYFDWFGFFKPTEYDYLRQDQINWFLQESGSIGAIERPFTPDGANDLGKVWPRQSDQITPSTRKLAKPNALMFFHIPLPEAYSTADMNVNTGARLDVGLEGLETNRAPKKNEGFFEKGLLQAMESDHLAGGNAREVKVVANGHAHITENCRRVKGIWSCFGGGGSYSGYGRVGFDRRFRVFDISDYGETIWTYKHTENDEILDRLQLAGRGAAPL</sequence>
<feature type="transmembrane region" description="Helical" evidence="1">
    <location>
        <begin position="12"/>
        <end position="37"/>
    </location>
</feature>
<dbReference type="PANTHER" id="PTHR32440">
    <property type="entry name" value="PHOSPHATASE DCR2-RELATED-RELATED"/>
    <property type="match status" value="1"/>
</dbReference>
<dbReference type="GO" id="GO:0005737">
    <property type="term" value="C:cytoplasm"/>
    <property type="evidence" value="ECO:0007669"/>
    <property type="project" value="TreeGrafter"/>
</dbReference>
<keyword evidence="4" id="KW-1185">Reference proteome</keyword>
<evidence type="ECO:0000313" key="3">
    <source>
        <dbReference type="EMBL" id="KZP16622.1"/>
    </source>
</evidence>